<evidence type="ECO:0000259" key="19">
    <source>
        <dbReference type="PROSITE" id="PS51722"/>
    </source>
</evidence>
<keyword evidence="11" id="KW-0648">Protein biosynthesis</keyword>
<comment type="catalytic activity">
    <reaction evidence="14">
        <text>GTP + H2O = GDP + phosphate + H(+)</text>
        <dbReference type="Rhea" id="RHEA:19669"/>
        <dbReference type="ChEBI" id="CHEBI:15377"/>
        <dbReference type="ChEBI" id="CHEBI:15378"/>
        <dbReference type="ChEBI" id="CHEBI:37565"/>
        <dbReference type="ChEBI" id="CHEBI:43474"/>
        <dbReference type="ChEBI" id="CHEBI:58189"/>
    </reaction>
    <physiologicalReaction direction="left-to-right" evidence="14">
        <dbReference type="Rhea" id="RHEA:19670"/>
    </physiologicalReaction>
</comment>
<dbReference type="AlphaFoldDB" id="A0A8K0KFM6"/>
<dbReference type="InterPro" id="IPR005225">
    <property type="entry name" value="Small_GTP-bd"/>
</dbReference>
<dbReference type="InterPro" id="IPR009000">
    <property type="entry name" value="Transl_B-barrel_sf"/>
</dbReference>
<dbReference type="Pfam" id="PF03144">
    <property type="entry name" value="GTP_EFTU_D2"/>
    <property type="match status" value="1"/>
</dbReference>
<dbReference type="Pfam" id="PF21131">
    <property type="entry name" value="eEFSec_4th"/>
    <property type="match status" value="1"/>
</dbReference>
<evidence type="ECO:0000256" key="2">
    <source>
        <dbReference type="ARBA" id="ARBA00001946"/>
    </source>
</evidence>
<dbReference type="SUPFAM" id="SSF50447">
    <property type="entry name" value="Translation proteins"/>
    <property type="match status" value="1"/>
</dbReference>
<dbReference type="SUPFAM" id="SSF52540">
    <property type="entry name" value="P-loop containing nucleoside triphosphate hydrolases"/>
    <property type="match status" value="1"/>
</dbReference>
<dbReference type="GO" id="GO:0003924">
    <property type="term" value="F:GTPase activity"/>
    <property type="evidence" value="ECO:0007669"/>
    <property type="project" value="InterPro"/>
</dbReference>
<comment type="subcellular location">
    <subcellularLocation>
        <location evidence="4">Cytoplasm</location>
    </subcellularLocation>
    <subcellularLocation>
        <location evidence="3">Nucleus</location>
    </subcellularLocation>
</comment>
<evidence type="ECO:0000256" key="15">
    <source>
        <dbReference type="ARBA" id="ARBA00054716"/>
    </source>
</evidence>
<keyword evidence="13" id="KW-0539">Nucleus</keyword>
<sequence>MWLLISLHIYELVQSATMPNLLNLNVGVLGHVDSGKTSLSKALSTIASTAAFDKNPQSQERGITIDLGFSSLCVDPPDCLKSNCDQLQFTFVDCPGHASLVRTIIGGAQIIDIMVLVLDITKGMQTQTAECLIIGEITSEKMVIVLNKIDLLPPAKQTATIEKMKKKMQLTLKNTKFADAPIVCTAAKPGGPESSPSTEPLGVQELIDTLKKLAYRPNRKISAPFVFSIDHCFSIRGQGTVMTGTILQGSVNINDMVEIPSLRITKKVKSMQMFHRPVERAVEGDRLGICVTQFDPKLLERGIGCSPGYVPIINAAILPVQRIAHFRHKICTRSKFHISLGHETVMAQVSFFRELKEDASDGTSFNFEIEYEYVEELTSEEASVASSKEENRENVAKPKLKIYALLEFEYPIPAVPGSLVIGSRLDGDIYANVCRLAFWGRLVHSIEDKDYHTTVLPKLQVYKNKQKSGVIERVSDETEVIGRNMLKKESNVQVFVGLKVKLSTGEDGVIDGSFGQSGKVKIRIPGIVLIYLLYVFSTI</sequence>
<dbReference type="GO" id="GO:0005525">
    <property type="term" value="F:GTP binding"/>
    <property type="evidence" value="ECO:0007669"/>
    <property type="project" value="UniProtKB-KW"/>
</dbReference>
<keyword evidence="18" id="KW-0732">Signal</keyword>
<evidence type="ECO:0000256" key="7">
    <source>
        <dbReference type="ARBA" id="ARBA00022490"/>
    </source>
</evidence>
<evidence type="ECO:0000313" key="20">
    <source>
        <dbReference type="EMBL" id="KAG8232815.1"/>
    </source>
</evidence>
<dbReference type="NCBIfam" id="TIGR00231">
    <property type="entry name" value="small_GTP"/>
    <property type="match status" value="1"/>
</dbReference>
<comment type="caution">
    <text evidence="20">The sequence shown here is derived from an EMBL/GenBank/DDBJ whole genome shotgun (WGS) entry which is preliminary data.</text>
</comment>
<dbReference type="GO" id="GO:0001514">
    <property type="term" value="P:selenocysteine incorporation"/>
    <property type="evidence" value="ECO:0007669"/>
    <property type="project" value="TreeGrafter"/>
</dbReference>
<keyword evidence="8" id="KW-0597">Phosphoprotein</keyword>
<dbReference type="CDD" id="cd03696">
    <property type="entry name" value="SelB_II"/>
    <property type="match status" value="1"/>
</dbReference>
<feature type="chain" id="PRO_5035418573" description="Selenocysteine-specific elongation factor" evidence="18">
    <location>
        <begin position="16"/>
        <end position="539"/>
    </location>
</feature>
<dbReference type="InterPro" id="IPR049394">
    <property type="entry name" value="eEFSec_C"/>
</dbReference>
<dbReference type="InterPro" id="IPR027417">
    <property type="entry name" value="P-loop_NTPase"/>
</dbReference>
<evidence type="ECO:0000256" key="10">
    <source>
        <dbReference type="ARBA" id="ARBA00022801"/>
    </source>
</evidence>
<dbReference type="PRINTS" id="PR00315">
    <property type="entry name" value="ELONGATNFCT"/>
</dbReference>
<dbReference type="Pfam" id="PF00009">
    <property type="entry name" value="GTP_EFTU"/>
    <property type="match status" value="1"/>
</dbReference>
<dbReference type="FunFam" id="2.40.30.10:FF:000052">
    <property type="entry name" value="Selenocysteine-specific elongation factor EF-Sec"/>
    <property type="match status" value="1"/>
</dbReference>
<evidence type="ECO:0000256" key="3">
    <source>
        <dbReference type="ARBA" id="ARBA00004123"/>
    </source>
</evidence>
<protein>
    <recommendedName>
        <fullName evidence="5">Selenocysteine-specific elongation factor</fullName>
    </recommendedName>
    <alternativeName>
        <fullName evidence="17">Elongation factor sec</fullName>
    </alternativeName>
    <alternativeName>
        <fullName evidence="16">Eukaryotic elongation factor, selenocysteine-tRNA-specific</fullName>
    </alternativeName>
</protein>
<evidence type="ECO:0000256" key="18">
    <source>
        <dbReference type="SAM" id="SignalP"/>
    </source>
</evidence>
<evidence type="ECO:0000256" key="6">
    <source>
        <dbReference type="ARBA" id="ARBA00022481"/>
    </source>
</evidence>
<evidence type="ECO:0000256" key="9">
    <source>
        <dbReference type="ARBA" id="ARBA00022741"/>
    </source>
</evidence>
<keyword evidence="6" id="KW-0488">Methylation</keyword>
<comment type="cofactor">
    <cofactor evidence="2">
        <name>Mg(2+)</name>
        <dbReference type="ChEBI" id="CHEBI:18420"/>
    </cofactor>
</comment>
<dbReference type="FunFam" id="3.40.50.300:FF:000900">
    <property type="entry name" value="Eukaryotic elongation factor, selenocysteine-tRNA-specific"/>
    <property type="match status" value="1"/>
</dbReference>
<dbReference type="PANTHER" id="PTHR43721">
    <property type="entry name" value="ELONGATION FACTOR TU-RELATED"/>
    <property type="match status" value="1"/>
</dbReference>
<reference evidence="20" key="1">
    <citation type="submission" date="2013-04" db="EMBL/GenBank/DDBJ databases">
        <authorList>
            <person name="Qu J."/>
            <person name="Murali S.C."/>
            <person name="Bandaranaike D."/>
            <person name="Bellair M."/>
            <person name="Blankenburg K."/>
            <person name="Chao H."/>
            <person name="Dinh H."/>
            <person name="Doddapaneni H."/>
            <person name="Downs B."/>
            <person name="Dugan-Rocha S."/>
            <person name="Elkadiri S."/>
            <person name="Gnanaolivu R.D."/>
            <person name="Hernandez B."/>
            <person name="Javaid M."/>
            <person name="Jayaseelan J.C."/>
            <person name="Lee S."/>
            <person name="Li M."/>
            <person name="Ming W."/>
            <person name="Munidasa M."/>
            <person name="Muniz J."/>
            <person name="Nguyen L."/>
            <person name="Ongeri F."/>
            <person name="Osuji N."/>
            <person name="Pu L.-L."/>
            <person name="Puazo M."/>
            <person name="Qu C."/>
            <person name="Quiroz J."/>
            <person name="Raj R."/>
            <person name="Weissenberger G."/>
            <person name="Xin Y."/>
            <person name="Zou X."/>
            <person name="Han Y."/>
            <person name="Richards S."/>
            <person name="Worley K."/>
            <person name="Muzny D."/>
            <person name="Gibbs R."/>
        </authorList>
    </citation>
    <scope>NUCLEOTIDE SEQUENCE</scope>
    <source>
        <strain evidence="20">Sampled in the wild</strain>
    </source>
</reference>
<dbReference type="GO" id="GO:0005737">
    <property type="term" value="C:cytoplasm"/>
    <property type="evidence" value="ECO:0007669"/>
    <property type="project" value="UniProtKB-SubCell"/>
</dbReference>
<dbReference type="InterPro" id="IPR004161">
    <property type="entry name" value="EFTu-like_2"/>
</dbReference>
<name>A0A8K0KFM6_LADFU</name>
<keyword evidence="7" id="KW-0963">Cytoplasm</keyword>
<evidence type="ECO:0000256" key="8">
    <source>
        <dbReference type="ARBA" id="ARBA00022553"/>
    </source>
</evidence>
<keyword evidence="9" id="KW-0547">Nucleotide-binding</keyword>
<reference evidence="20" key="2">
    <citation type="submission" date="2017-10" db="EMBL/GenBank/DDBJ databases">
        <title>Ladona fulva Genome sequencing and assembly.</title>
        <authorList>
            <person name="Murali S."/>
            <person name="Richards S."/>
            <person name="Bandaranaike D."/>
            <person name="Bellair M."/>
            <person name="Blankenburg K."/>
            <person name="Chao H."/>
            <person name="Dinh H."/>
            <person name="Doddapaneni H."/>
            <person name="Dugan-Rocha S."/>
            <person name="Elkadiri S."/>
            <person name="Gnanaolivu R."/>
            <person name="Hernandez B."/>
            <person name="Skinner E."/>
            <person name="Javaid M."/>
            <person name="Lee S."/>
            <person name="Li M."/>
            <person name="Ming W."/>
            <person name="Munidasa M."/>
            <person name="Muniz J."/>
            <person name="Nguyen L."/>
            <person name="Hughes D."/>
            <person name="Osuji N."/>
            <person name="Pu L.-L."/>
            <person name="Puazo M."/>
            <person name="Qu C."/>
            <person name="Quiroz J."/>
            <person name="Raj R."/>
            <person name="Weissenberger G."/>
            <person name="Xin Y."/>
            <person name="Zou X."/>
            <person name="Han Y."/>
            <person name="Worley K."/>
            <person name="Muzny D."/>
            <person name="Gibbs R."/>
        </authorList>
    </citation>
    <scope>NUCLEOTIDE SEQUENCE</scope>
    <source>
        <strain evidence="20">Sampled in the wild</strain>
    </source>
</reference>
<dbReference type="GO" id="GO:0003746">
    <property type="term" value="F:translation elongation factor activity"/>
    <property type="evidence" value="ECO:0007669"/>
    <property type="project" value="TreeGrafter"/>
</dbReference>
<feature type="signal peptide" evidence="18">
    <location>
        <begin position="1"/>
        <end position="15"/>
    </location>
</feature>
<dbReference type="GO" id="GO:0005634">
    <property type="term" value="C:nucleus"/>
    <property type="evidence" value="ECO:0007669"/>
    <property type="project" value="UniProtKB-SubCell"/>
</dbReference>
<evidence type="ECO:0000256" key="17">
    <source>
        <dbReference type="ARBA" id="ARBA00082387"/>
    </source>
</evidence>
<dbReference type="PANTHER" id="PTHR43721:SF11">
    <property type="entry name" value="SELENOCYSTEINE-SPECIFIC ELONGATION FACTOR"/>
    <property type="match status" value="1"/>
</dbReference>
<keyword evidence="12" id="KW-0342">GTP-binding</keyword>
<evidence type="ECO:0000256" key="13">
    <source>
        <dbReference type="ARBA" id="ARBA00023242"/>
    </source>
</evidence>
<dbReference type="CDD" id="cd04094">
    <property type="entry name" value="eSelB_III"/>
    <property type="match status" value="1"/>
</dbReference>
<dbReference type="Gene3D" id="3.40.50.300">
    <property type="entry name" value="P-loop containing nucleotide triphosphate hydrolases"/>
    <property type="match status" value="1"/>
</dbReference>
<evidence type="ECO:0000256" key="4">
    <source>
        <dbReference type="ARBA" id="ARBA00004496"/>
    </source>
</evidence>
<dbReference type="EMBL" id="KZ308655">
    <property type="protein sequence ID" value="KAG8232815.1"/>
    <property type="molecule type" value="Genomic_DNA"/>
</dbReference>
<dbReference type="InterPro" id="IPR049393">
    <property type="entry name" value="eEFSec_III"/>
</dbReference>
<evidence type="ECO:0000256" key="16">
    <source>
        <dbReference type="ARBA" id="ARBA00076506"/>
    </source>
</evidence>
<evidence type="ECO:0000313" key="21">
    <source>
        <dbReference type="Proteomes" id="UP000792457"/>
    </source>
</evidence>
<comment type="function">
    <text evidence="15">Translation factor required for the incorporation of the rare amino acid selenocysteine encoded by UGA codons. Replaces the eRF1-eRF3-GTP ternary complex for the insertion of selenocysteine directed by the UGA codon. Insertion of selenocysteine at UGA codons is mediated by SECISBP2 and EEFSEC: SECISBP2 (1) specifically binds the SECIS sequence once the 80S ribosome encounters an in-frame UGA codon and (2) contacts the RPS27A/eS31 of the 40S ribosome before ribosome stalling. (3) GTP-bound EEFSEC then delivers selenocysteinyl-tRNA(Sec) to the 80S ribosome and adopts a preaccommodated state conformation. (4) After GTP hydrolysis, EEFSEC dissociates from the assembly, selenocysteinyl-tRNA(Sec) accommodates, and peptide bond synthesis and selenoprotein elongation occur.</text>
</comment>
<dbReference type="Proteomes" id="UP000792457">
    <property type="component" value="Unassembled WGS sequence"/>
</dbReference>
<dbReference type="InterPro" id="IPR050055">
    <property type="entry name" value="EF-Tu_GTPase"/>
</dbReference>
<evidence type="ECO:0000256" key="11">
    <source>
        <dbReference type="ARBA" id="ARBA00022917"/>
    </source>
</evidence>
<dbReference type="CDD" id="cd01889">
    <property type="entry name" value="SelB_euk"/>
    <property type="match status" value="1"/>
</dbReference>
<keyword evidence="10" id="KW-0378">Hydrolase</keyword>
<keyword evidence="21" id="KW-1185">Reference proteome</keyword>
<dbReference type="OrthoDB" id="2067at2759"/>
<organism evidence="20 21">
    <name type="scientific">Ladona fulva</name>
    <name type="common">Scarce chaser dragonfly</name>
    <name type="synonym">Libellula fulva</name>
    <dbReference type="NCBI Taxonomy" id="123851"/>
    <lineage>
        <taxon>Eukaryota</taxon>
        <taxon>Metazoa</taxon>
        <taxon>Ecdysozoa</taxon>
        <taxon>Arthropoda</taxon>
        <taxon>Hexapoda</taxon>
        <taxon>Insecta</taxon>
        <taxon>Pterygota</taxon>
        <taxon>Palaeoptera</taxon>
        <taxon>Odonata</taxon>
        <taxon>Epiprocta</taxon>
        <taxon>Anisoptera</taxon>
        <taxon>Libelluloidea</taxon>
        <taxon>Libellulidae</taxon>
        <taxon>Ladona</taxon>
    </lineage>
</organism>
<evidence type="ECO:0000256" key="14">
    <source>
        <dbReference type="ARBA" id="ARBA00049117"/>
    </source>
</evidence>
<comment type="cofactor">
    <cofactor evidence="1">
        <name>Mn(2+)</name>
        <dbReference type="ChEBI" id="CHEBI:29035"/>
    </cofactor>
</comment>
<dbReference type="Gene3D" id="2.40.30.10">
    <property type="entry name" value="Translation factors"/>
    <property type="match status" value="2"/>
</dbReference>
<evidence type="ECO:0000256" key="12">
    <source>
        <dbReference type="ARBA" id="ARBA00023134"/>
    </source>
</evidence>
<evidence type="ECO:0000256" key="1">
    <source>
        <dbReference type="ARBA" id="ARBA00001936"/>
    </source>
</evidence>
<proteinExistence type="predicted"/>
<feature type="domain" description="Tr-type G" evidence="19">
    <location>
        <begin position="21"/>
        <end position="218"/>
    </location>
</feature>
<gene>
    <name evidence="20" type="ORF">J437_LFUL013576</name>
</gene>
<evidence type="ECO:0000256" key="5">
    <source>
        <dbReference type="ARBA" id="ARBA00015953"/>
    </source>
</evidence>
<dbReference type="InterPro" id="IPR000795">
    <property type="entry name" value="T_Tr_GTP-bd_dom"/>
</dbReference>
<dbReference type="PROSITE" id="PS51722">
    <property type="entry name" value="G_TR_2"/>
    <property type="match status" value="1"/>
</dbReference>
<accession>A0A8K0KFM6</accession>
<dbReference type="Pfam" id="PF21208">
    <property type="entry name" value="euk_SelB_III"/>
    <property type="match status" value="1"/>
</dbReference>